<evidence type="ECO:0000313" key="2">
    <source>
        <dbReference type="EMBL" id="MDW5596335.1"/>
    </source>
</evidence>
<proteinExistence type="predicted"/>
<dbReference type="CDD" id="cd22231">
    <property type="entry name" value="RHH_NikR_HicB-like"/>
    <property type="match status" value="1"/>
</dbReference>
<dbReference type="Pfam" id="PF01402">
    <property type="entry name" value="RHH_1"/>
    <property type="match status" value="1"/>
</dbReference>
<keyword evidence="3" id="KW-1185">Reference proteome</keyword>
<gene>
    <name evidence="2" type="ORF">R7226_18455</name>
</gene>
<protein>
    <submittedName>
        <fullName evidence="2">Ribbon-helix-helix domain-containing protein</fullName>
    </submittedName>
</protein>
<dbReference type="RefSeq" id="WP_318598718.1">
    <property type="nucleotide sequence ID" value="NZ_JAWSTH010000053.1"/>
</dbReference>
<dbReference type="EMBL" id="JAWSTH010000053">
    <property type="protein sequence ID" value="MDW5596335.1"/>
    <property type="molecule type" value="Genomic_DNA"/>
</dbReference>
<dbReference type="Proteomes" id="UP001284601">
    <property type="component" value="Unassembled WGS sequence"/>
</dbReference>
<reference evidence="3" key="1">
    <citation type="submission" date="2023-07" db="EMBL/GenBank/DDBJ databases">
        <title>Conexibacter stalactiti sp. nov., isolated from stalactites in a lava cave and emended description of the genus Conexibacter.</title>
        <authorList>
            <person name="Lee S.D."/>
        </authorList>
    </citation>
    <scope>NUCLEOTIDE SEQUENCE [LARGE SCALE GENOMIC DNA]</scope>
    <source>
        <strain evidence="3">KCTC 39840</strain>
    </source>
</reference>
<accession>A0ABU4HSN8</accession>
<evidence type="ECO:0000313" key="3">
    <source>
        <dbReference type="Proteomes" id="UP001284601"/>
    </source>
</evidence>
<name>A0ABU4HSN8_9ACTN</name>
<dbReference type="InterPro" id="IPR010985">
    <property type="entry name" value="Ribbon_hlx_hlx"/>
</dbReference>
<reference evidence="2 3" key="2">
    <citation type="submission" date="2023-10" db="EMBL/GenBank/DDBJ databases">
        <authorList>
            <person name="Han X.F."/>
        </authorList>
    </citation>
    <scope>NUCLEOTIDE SEQUENCE [LARGE SCALE GENOMIC DNA]</scope>
    <source>
        <strain evidence="2 3">KCTC 39840</strain>
    </source>
</reference>
<dbReference type="SUPFAM" id="SSF47598">
    <property type="entry name" value="Ribbon-helix-helix"/>
    <property type="match status" value="1"/>
</dbReference>
<organism evidence="2 3">
    <name type="scientific">Conexibacter stalactiti</name>
    <dbReference type="NCBI Taxonomy" id="1940611"/>
    <lineage>
        <taxon>Bacteria</taxon>
        <taxon>Bacillati</taxon>
        <taxon>Actinomycetota</taxon>
        <taxon>Thermoleophilia</taxon>
        <taxon>Solirubrobacterales</taxon>
        <taxon>Conexibacteraceae</taxon>
        <taxon>Conexibacter</taxon>
    </lineage>
</organism>
<comment type="caution">
    <text evidence="2">The sequence shown here is derived from an EMBL/GenBank/DDBJ whole genome shotgun (WGS) entry which is preliminary data.</text>
</comment>
<evidence type="ECO:0000259" key="1">
    <source>
        <dbReference type="Pfam" id="PF01402"/>
    </source>
</evidence>
<sequence>MKLSVSLPDDDVRFLDEYAATHAFPSRSAALQQAIRALRLSELNDAYGAAWQEWEEGGDAEAWESTTGDGL</sequence>
<dbReference type="Gene3D" id="1.10.1220.10">
    <property type="entry name" value="Met repressor-like"/>
    <property type="match status" value="1"/>
</dbReference>
<dbReference type="InterPro" id="IPR013321">
    <property type="entry name" value="Arc_rbn_hlx_hlx"/>
</dbReference>
<feature type="domain" description="Ribbon-helix-helix protein CopG" evidence="1">
    <location>
        <begin position="2"/>
        <end position="38"/>
    </location>
</feature>
<dbReference type="InterPro" id="IPR002145">
    <property type="entry name" value="CopG"/>
</dbReference>